<dbReference type="EMBL" id="CP058606">
    <property type="protein sequence ID" value="QLG72111.1"/>
    <property type="molecule type" value="Genomic_DNA"/>
</dbReference>
<dbReference type="PANTHER" id="PTHR45884">
    <property type="entry name" value="N-ACETYLTRANSFERASE ECO"/>
    <property type="match status" value="1"/>
</dbReference>
<evidence type="ECO:0000256" key="3">
    <source>
        <dbReference type="ARBA" id="ARBA00022043"/>
    </source>
</evidence>
<dbReference type="GO" id="GO:0061733">
    <property type="term" value="F:protein-lysine-acetyltransferase activity"/>
    <property type="evidence" value="ECO:0007669"/>
    <property type="project" value="TreeGrafter"/>
</dbReference>
<name>A0A7H9B0G8_ZYGMR</name>
<dbReference type="Proteomes" id="UP000509704">
    <property type="component" value="Chromosome 3"/>
</dbReference>
<accession>A0A7H9B0G8</accession>
<dbReference type="PANTHER" id="PTHR45884:SF2">
    <property type="entry name" value="N-ACETYLTRANSFERASE ECO"/>
    <property type="match status" value="1"/>
</dbReference>
<keyword evidence="6" id="KW-0863">Zinc-finger</keyword>
<dbReference type="GeneID" id="59235809"/>
<gene>
    <name evidence="14" type="ORF">HG535_0C04650</name>
</gene>
<evidence type="ECO:0000256" key="11">
    <source>
        <dbReference type="ARBA" id="ARBA00032212"/>
    </source>
</evidence>
<keyword evidence="8" id="KW-0539">Nucleus</keyword>
<proteinExistence type="inferred from homology"/>
<dbReference type="GO" id="GO:0008270">
    <property type="term" value="F:zinc ion binding"/>
    <property type="evidence" value="ECO:0007669"/>
    <property type="project" value="UniProtKB-KW"/>
</dbReference>
<evidence type="ECO:0000256" key="6">
    <source>
        <dbReference type="ARBA" id="ARBA00022771"/>
    </source>
</evidence>
<dbReference type="Pfam" id="PF13880">
    <property type="entry name" value="Acetyltransf_13"/>
    <property type="match status" value="1"/>
</dbReference>
<keyword evidence="9" id="KW-0131">Cell cycle</keyword>
<evidence type="ECO:0000256" key="4">
    <source>
        <dbReference type="ARBA" id="ARBA00022679"/>
    </source>
</evidence>
<dbReference type="InterPro" id="IPR028005">
    <property type="entry name" value="AcTrfase_ESCO_Znf_dom"/>
</dbReference>
<organism evidence="14 15">
    <name type="scientific">Zygotorulaspora mrakii</name>
    <name type="common">Zygosaccharomyces mrakii</name>
    <dbReference type="NCBI Taxonomy" id="42260"/>
    <lineage>
        <taxon>Eukaryota</taxon>
        <taxon>Fungi</taxon>
        <taxon>Dikarya</taxon>
        <taxon>Ascomycota</taxon>
        <taxon>Saccharomycotina</taxon>
        <taxon>Saccharomycetes</taxon>
        <taxon>Saccharomycetales</taxon>
        <taxon>Saccharomycetaceae</taxon>
        <taxon>Zygotorulaspora</taxon>
    </lineage>
</organism>
<evidence type="ECO:0000256" key="5">
    <source>
        <dbReference type="ARBA" id="ARBA00022723"/>
    </source>
</evidence>
<dbReference type="AlphaFoldDB" id="A0A7H9B0G8"/>
<sequence>MHMGSARVSSGCKKSKKYVQSRLQIGKKRNEVIKCSKCEMTYSPSVINDINAHKVYHDMHLKGRKWSNSWGLEVNSFANDNCYVLTPPSSSSSKGVDGGFFDDRIVMIRPDFAGEVKAAMELLDIVNDELNAPHDENDFWSQNRGQGKAFVYIKNKRAVGVITMEVLDSDRGRWMVYNTKSIIEHVRPNFLVGISRIWVCRTERCAGVATRLLEVARDNTIYGKTIEKWEVAWSQPTESGGKLASKYNGRKHKSGKLLLPCYI</sequence>
<dbReference type="InterPro" id="IPR028009">
    <property type="entry name" value="ESCO_Acetyltransf_dom"/>
</dbReference>
<dbReference type="OrthoDB" id="428854at2759"/>
<evidence type="ECO:0000256" key="9">
    <source>
        <dbReference type="ARBA" id="ARBA00023306"/>
    </source>
</evidence>
<protein>
    <recommendedName>
        <fullName evidence="3">N-acetyltransferase ECO1</fullName>
    </recommendedName>
    <alternativeName>
        <fullName evidence="11">Establishment of cohesion protein 1</fullName>
    </alternativeName>
</protein>
<evidence type="ECO:0000256" key="10">
    <source>
        <dbReference type="ARBA" id="ARBA00023315"/>
    </source>
</evidence>
<evidence type="ECO:0000256" key="8">
    <source>
        <dbReference type="ARBA" id="ARBA00023242"/>
    </source>
</evidence>
<dbReference type="RefSeq" id="XP_037143839.1">
    <property type="nucleotide sequence ID" value="XM_037287944.1"/>
</dbReference>
<evidence type="ECO:0000259" key="12">
    <source>
        <dbReference type="Pfam" id="PF13878"/>
    </source>
</evidence>
<feature type="domain" description="N-acetyltransferase ESCO acetyl-transferase" evidence="13">
    <location>
        <begin position="190"/>
        <end position="251"/>
    </location>
</feature>
<dbReference type="Pfam" id="PF13878">
    <property type="entry name" value="zf-C2H2_3"/>
    <property type="match status" value="1"/>
</dbReference>
<feature type="domain" description="N-acetyltransferase ESCO zinc-finger" evidence="12">
    <location>
        <begin position="20"/>
        <end position="59"/>
    </location>
</feature>
<dbReference type="GO" id="GO:0007064">
    <property type="term" value="P:mitotic sister chromatid cohesion"/>
    <property type="evidence" value="ECO:0007669"/>
    <property type="project" value="TreeGrafter"/>
</dbReference>
<dbReference type="KEGG" id="zmk:HG535_0C04650"/>
<reference evidence="14 15" key="1">
    <citation type="submission" date="2020-07" db="EMBL/GenBank/DDBJ databases">
        <title>The yeast mating-type switching endonuclease HO is a domesticated member of an unorthodox homing genetic element family.</title>
        <authorList>
            <person name="Coughlan A.Y."/>
            <person name="Lombardi L."/>
            <person name="Braun-Galleani S."/>
            <person name="Martos A.R."/>
            <person name="Galeote V."/>
            <person name="Bigey F."/>
            <person name="Dequin S."/>
            <person name="Byrne K.P."/>
            <person name="Wolfe K.H."/>
        </authorList>
    </citation>
    <scope>NUCLEOTIDE SEQUENCE [LARGE SCALE GENOMIC DNA]</scope>
    <source>
        <strain evidence="14 15">NRRL Y-6702</strain>
    </source>
</reference>
<evidence type="ECO:0000259" key="13">
    <source>
        <dbReference type="Pfam" id="PF13880"/>
    </source>
</evidence>
<keyword evidence="5" id="KW-0479">Metal-binding</keyword>
<comment type="subcellular location">
    <subcellularLocation>
        <location evidence="1">Nucleus</location>
    </subcellularLocation>
</comment>
<keyword evidence="4" id="KW-0808">Transferase</keyword>
<evidence type="ECO:0000313" key="15">
    <source>
        <dbReference type="Proteomes" id="UP000509704"/>
    </source>
</evidence>
<keyword evidence="7" id="KW-0862">Zinc</keyword>
<evidence type="ECO:0000313" key="14">
    <source>
        <dbReference type="EMBL" id="QLG72111.1"/>
    </source>
</evidence>
<keyword evidence="15" id="KW-1185">Reference proteome</keyword>
<dbReference type="GO" id="GO:0000785">
    <property type="term" value="C:chromatin"/>
    <property type="evidence" value="ECO:0007669"/>
    <property type="project" value="TreeGrafter"/>
</dbReference>
<evidence type="ECO:0000256" key="2">
    <source>
        <dbReference type="ARBA" id="ARBA00005816"/>
    </source>
</evidence>
<evidence type="ECO:0000256" key="7">
    <source>
        <dbReference type="ARBA" id="ARBA00022833"/>
    </source>
</evidence>
<evidence type="ECO:0000256" key="1">
    <source>
        <dbReference type="ARBA" id="ARBA00004123"/>
    </source>
</evidence>
<comment type="similarity">
    <text evidence="2">Belongs to the acetyltransferase family. ECO subfamily.</text>
</comment>
<dbReference type="GO" id="GO:0005634">
    <property type="term" value="C:nucleus"/>
    <property type="evidence" value="ECO:0007669"/>
    <property type="project" value="UniProtKB-SubCell"/>
</dbReference>
<keyword evidence="10" id="KW-0012">Acyltransferase</keyword>